<dbReference type="Proteomes" id="UP000829685">
    <property type="component" value="Unassembled WGS sequence"/>
</dbReference>
<feature type="domain" description="BHLH" evidence="3">
    <location>
        <begin position="141"/>
        <end position="202"/>
    </location>
</feature>
<dbReference type="InterPro" id="IPR011598">
    <property type="entry name" value="bHLH_dom"/>
</dbReference>
<protein>
    <recommendedName>
        <fullName evidence="3">BHLH domain-containing protein</fullName>
    </recommendedName>
</protein>
<dbReference type="SUPFAM" id="SSF47459">
    <property type="entry name" value="HLH, helix-loop-helix DNA-binding domain"/>
    <property type="match status" value="1"/>
</dbReference>
<gene>
    <name evidence="4" type="ORF">JX265_014037</name>
</gene>
<dbReference type="PANTHER" id="PTHR47336">
    <property type="entry name" value="TRANSCRIPTION FACTOR HMS1-RELATED"/>
    <property type="match status" value="1"/>
</dbReference>
<dbReference type="SMART" id="SM00353">
    <property type="entry name" value="HLH"/>
    <property type="match status" value="1"/>
</dbReference>
<dbReference type="PANTHER" id="PTHR47336:SF2">
    <property type="entry name" value="TRANSCRIPTION FACTOR HMS1-RELATED"/>
    <property type="match status" value="1"/>
</dbReference>
<name>A0A9P9W7G9_9PEZI</name>
<dbReference type="InterPro" id="IPR036638">
    <property type="entry name" value="HLH_DNA-bd_sf"/>
</dbReference>
<comment type="caution">
    <text evidence="4">The sequence shown here is derived from an EMBL/GenBank/DDBJ whole genome shotgun (WGS) entry which is preliminary data.</text>
</comment>
<dbReference type="GO" id="GO:0046983">
    <property type="term" value="F:protein dimerization activity"/>
    <property type="evidence" value="ECO:0007669"/>
    <property type="project" value="InterPro"/>
</dbReference>
<accession>A0A9P9W7G9</accession>
<evidence type="ECO:0000313" key="5">
    <source>
        <dbReference type="Proteomes" id="UP000829685"/>
    </source>
</evidence>
<feature type="region of interest" description="Disordered" evidence="2">
    <location>
        <begin position="123"/>
        <end position="144"/>
    </location>
</feature>
<keyword evidence="1" id="KW-0175">Coiled coil</keyword>
<dbReference type="PROSITE" id="PS50888">
    <property type="entry name" value="BHLH"/>
    <property type="match status" value="1"/>
</dbReference>
<sequence>MAFRTQDLSTSRESSEVLVSAHDLMDANYTRKISEWTALDFHEHGNEIATAPPYDSNIYAHAYSAPYMPLGSASGTHRVLGAVPASQQPGSPFQLDSKGPKHSLSSPTVPPPKVAKFILRSASQASKNTGPNTQQSENKRGQLAKHNLVEKQYRNRLNAKFEALLKTLPKHRLSSEDNGDGKEVKVNKGDILHKAMRYIMDLERECAALRDELKVRKNIESYGRLQ</sequence>
<dbReference type="Pfam" id="PF00010">
    <property type="entry name" value="HLH"/>
    <property type="match status" value="1"/>
</dbReference>
<feature type="compositionally biased region" description="Polar residues" evidence="2">
    <location>
        <begin position="123"/>
        <end position="136"/>
    </location>
</feature>
<evidence type="ECO:0000259" key="3">
    <source>
        <dbReference type="PROSITE" id="PS50888"/>
    </source>
</evidence>
<evidence type="ECO:0000256" key="1">
    <source>
        <dbReference type="SAM" id="Coils"/>
    </source>
</evidence>
<reference evidence="4" key="1">
    <citation type="submission" date="2021-03" db="EMBL/GenBank/DDBJ databases">
        <title>Revisited historic fungal species revealed as producer of novel bioactive compounds through whole genome sequencing and comparative genomics.</title>
        <authorList>
            <person name="Vignolle G.A."/>
            <person name="Hochenegger N."/>
            <person name="Mach R.L."/>
            <person name="Mach-Aigner A.R."/>
            <person name="Javad Rahimi M."/>
            <person name="Salim K.A."/>
            <person name="Chan C.M."/>
            <person name="Lim L.B.L."/>
            <person name="Cai F."/>
            <person name="Druzhinina I.S."/>
            <person name="U'Ren J.M."/>
            <person name="Derntl C."/>
        </authorList>
    </citation>
    <scope>NUCLEOTIDE SEQUENCE</scope>
    <source>
        <strain evidence="4">TUCIM 5799</strain>
    </source>
</reference>
<dbReference type="AlphaFoldDB" id="A0A9P9W7G9"/>
<proteinExistence type="predicted"/>
<evidence type="ECO:0000256" key="2">
    <source>
        <dbReference type="SAM" id="MobiDB-lite"/>
    </source>
</evidence>
<organism evidence="4 5">
    <name type="scientific">Neoarthrinium moseri</name>
    <dbReference type="NCBI Taxonomy" id="1658444"/>
    <lineage>
        <taxon>Eukaryota</taxon>
        <taxon>Fungi</taxon>
        <taxon>Dikarya</taxon>
        <taxon>Ascomycota</taxon>
        <taxon>Pezizomycotina</taxon>
        <taxon>Sordariomycetes</taxon>
        <taxon>Xylariomycetidae</taxon>
        <taxon>Amphisphaeriales</taxon>
        <taxon>Apiosporaceae</taxon>
        <taxon>Neoarthrinium</taxon>
    </lineage>
</organism>
<keyword evidence="5" id="KW-1185">Reference proteome</keyword>
<dbReference type="InterPro" id="IPR052099">
    <property type="entry name" value="Regulatory_TF_Diverse"/>
</dbReference>
<evidence type="ECO:0000313" key="4">
    <source>
        <dbReference type="EMBL" id="KAI1846579.1"/>
    </source>
</evidence>
<feature type="coiled-coil region" evidence="1">
    <location>
        <begin position="192"/>
        <end position="219"/>
    </location>
</feature>
<feature type="region of interest" description="Disordered" evidence="2">
    <location>
        <begin position="82"/>
        <end position="110"/>
    </location>
</feature>
<dbReference type="Gene3D" id="4.10.280.10">
    <property type="entry name" value="Helix-loop-helix DNA-binding domain"/>
    <property type="match status" value="1"/>
</dbReference>
<dbReference type="EMBL" id="JAFIMR010000134">
    <property type="protein sequence ID" value="KAI1846579.1"/>
    <property type="molecule type" value="Genomic_DNA"/>
</dbReference>